<dbReference type="PROSITE" id="PS50967">
    <property type="entry name" value="HRDC"/>
    <property type="match status" value="1"/>
</dbReference>
<dbReference type="OrthoDB" id="9760034at2"/>
<reference evidence="21 22" key="1">
    <citation type="submission" date="2018-12" db="EMBL/GenBank/DDBJ databases">
        <authorList>
            <person name="Yang Y."/>
        </authorList>
    </citation>
    <scope>NUCLEOTIDE SEQUENCE [LARGE SCALE GENOMIC DNA]</scope>
    <source>
        <strain evidence="21 22">GSF71</strain>
    </source>
</reference>
<keyword evidence="7 21" id="KW-0378">Hydrolase</keyword>
<keyword evidence="9" id="KW-0862">Zinc</keyword>
<comment type="cofactor">
    <cofactor evidence="1">
        <name>Mg(2+)</name>
        <dbReference type="ChEBI" id="CHEBI:18420"/>
    </cofactor>
</comment>
<dbReference type="Gene3D" id="3.40.50.300">
    <property type="entry name" value="P-loop containing nucleotide triphosphate hydrolases"/>
    <property type="match status" value="2"/>
</dbReference>
<dbReference type="InterPro" id="IPR010997">
    <property type="entry name" value="HRDC-like_sf"/>
</dbReference>
<keyword evidence="8 21" id="KW-0347">Helicase</keyword>
<dbReference type="CDD" id="cd18794">
    <property type="entry name" value="SF2_C_RecQ"/>
    <property type="match status" value="1"/>
</dbReference>
<evidence type="ECO:0000256" key="12">
    <source>
        <dbReference type="ARBA" id="ARBA00023172"/>
    </source>
</evidence>
<dbReference type="InterPro" id="IPR002121">
    <property type="entry name" value="HRDC_dom"/>
</dbReference>
<dbReference type="EMBL" id="RZIJ01000025">
    <property type="protein sequence ID" value="RUQ65872.1"/>
    <property type="molecule type" value="Genomic_DNA"/>
</dbReference>
<keyword evidence="12" id="KW-0233">DNA recombination</keyword>
<dbReference type="GO" id="GO:0043590">
    <property type="term" value="C:bacterial nucleoid"/>
    <property type="evidence" value="ECO:0007669"/>
    <property type="project" value="TreeGrafter"/>
</dbReference>
<evidence type="ECO:0000256" key="14">
    <source>
        <dbReference type="ARBA" id="ARBA00023235"/>
    </source>
</evidence>
<dbReference type="GO" id="GO:0043138">
    <property type="term" value="F:3'-5' DNA helicase activity"/>
    <property type="evidence" value="ECO:0007669"/>
    <property type="project" value="UniProtKB-EC"/>
</dbReference>
<name>A0A3S0WW23_9PROT</name>
<dbReference type="GO" id="GO:0006260">
    <property type="term" value="P:DNA replication"/>
    <property type="evidence" value="ECO:0007669"/>
    <property type="project" value="InterPro"/>
</dbReference>
<feature type="domain" description="Helicase ATP-binding" evidence="19">
    <location>
        <begin position="44"/>
        <end position="212"/>
    </location>
</feature>
<dbReference type="GO" id="GO:0005524">
    <property type="term" value="F:ATP binding"/>
    <property type="evidence" value="ECO:0007669"/>
    <property type="project" value="UniProtKB-KW"/>
</dbReference>
<evidence type="ECO:0000256" key="4">
    <source>
        <dbReference type="ARBA" id="ARBA00022723"/>
    </source>
</evidence>
<evidence type="ECO:0000256" key="1">
    <source>
        <dbReference type="ARBA" id="ARBA00001946"/>
    </source>
</evidence>
<dbReference type="GO" id="GO:0005737">
    <property type="term" value="C:cytoplasm"/>
    <property type="evidence" value="ECO:0007669"/>
    <property type="project" value="TreeGrafter"/>
</dbReference>
<dbReference type="SMART" id="SM00341">
    <property type="entry name" value="HRDC"/>
    <property type="match status" value="1"/>
</dbReference>
<accession>A0A3S0WW23</accession>
<dbReference type="InterPro" id="IPR018982">
    <property type="entry name" value="RQC_domain"/>
</dbReference>
<dbReference type="GO" id="GO:0003677">
    <property type="term" value="F:DNA binding"/>
    <property type="evidence" value="ECO:0007669"/>
    <property type="project" value="UniProtKB-KW"/>
</dbReference>
<dbReference type="FunFam" id="3.40.50.300:FF:000296">
    <property type="entry name" value="ATP-dependent DNA helicase RecQ"/>
    <property type="match status" value="1"/>
</dbReference>
<dbReference type="InterPro" id="IPR027417">
    <property type="entry name" value="P-loop_NTPase"/>
</dbReference>
<dbReference type="GO" id="GO:0016787">
    <property type="term" value="F:hydrolase activity"/>
    <property type="evidence" value="ECO:0007669"/>
    <property type="project" value="UniProtKB-KW"/>
</dbReference>
<evidence type="ECO:0000256" key="8">
    <source>
        <dbReference type="ARBA" id="ARBA00022806"/>
    </source>
</evidence>
<evidence type="ECO:0000259" key="20">
    <source>
        <dbReference type="PROSITE" id="PS51194"/>
    </source>
</evidence>
<evidence type="ECO:0000256" key="11">
    <source>
        <dbReference type="ARBA" id="ARBA00023125"/>
    </source>
</evidence>
<evidence type="ECO:0000256" key="5">
    <source>
        <dbReference type="ARBA" id="ARBA00022741"/>
    </source>
</evidence>
<dbReference type="PROSITE" id="PS51194">
    <property type="entry name" value="HELICASE_CTER"/>
    <property type="match status" value="1"/>
</dbReference>
<dbReference type="SMART" id="SM00956">
    <property type="entry name" value="RQC"/>
    <property type="match status" value="1"/>
</dbReference>
<evidence type="ECO:0000256" key="16">
    <source>
        <dbReference type="NCBIfam" id="TIGR01389"/>
    </source>
</evidence>
<dbReference type="Pfam" id="PF16124">
    <property type="entry name" value="RecQ_Zn_bind"/>
    <property type="match status" value="1"/>
</dbReference>
<comment type="catalytic activity">
    <reaction evidence="15">
        <text>Couples ATP hydrolysis with the unwinding of duplex DNA by translocating in the 3'-5' direction.</text>
        <dbReference type="EC" id="5.6.2.4"/>
    </reaction>
</comment>
<dbReference type="InterPro" id="IPR004589">
    <property type="entry name" value="DNA_helicase_ATP-dep_RecQ"/>
</dbReference>
<dbReference type="GO" id="GO:0046872">
    <property type="term" value="F:metal ion binding"/>
    <property type="evidence" value="ECO:0007669"/>
    <property type="project" value="UniProtKB-KW"/>
</dbReference>
<dbReference type="GO" id="GO:0009378">
    <property type="term" value="F:four-way junction helicase activity"/>
    <property type="evidence" value="ECO:0007669"/>
    <property type="project" value="TreeGrafter"/>
</dbReference>
<evidence type="ECO:0000256" key="15">
    <source>
        <dbReference type="ARBA" id="ARBA00034617"/>
    </source>
</evidence>
<comment type="similarity">
    <text evidence="3">Belongs to the helicase family. RecQ subfamily.</text>
</comment>
<gene>
    <name evidence="21" type="primary">recQ</name>
    <name evidence="21" type="ORF">EJ913_24660</name>
</gene>
<dbReference type="FunFam" id="1.10.10.10:FF:000175">
    <property type="entry name" value="ATP-dependent DNA helicase RecQ"/>
    <property type="match status" value="1"/>
</dbReference>
<keyword evidence="14" id="KW-0413">Isomerase</keyword>
<feature type="domain" description="Helicase C-terminal" evidence="20">
    <location>
        <begin position="233"/>
        <end position="381"/>
    </location>
</feature>
<dbReference type="Pfam" id="PF00270">
    <property type="entry name" value="DEAD"/>
    <property type="match status" value="1"/>
</dbReference>
<keyword evidence="4" id="KW-0479">Metal-binding</keyword>
<proteinExistence type="inferred from homology"/>
<dbReference type="Pfam" id="PF09382">
    <property type="entry name" value="RQC"/>
    <property type="match status" value="1"/>
</dbReference>
<feature type="region of interest" description="Disordered" evidence="17">
    <location>
        <begin position="534"/>
        <end position="557"/>
    </location>
</feature>
<dbReference type="AlphaFoldDB" id="A0A3S0WW23"/>
<dbReference type="GO" id="GO:0009432">
    <property type="term" value="P:SOS response"/>
    <property type="evidence" value="ECO:0007669"/>
    <property type="project" value="UniProtKB-UniRule"/>
</dbReference>
<feature type="domain" description="HRDC" evidence="18">
    <location>
        <begin position="561"/>
        <end position="635"/>
    </location>
</feature>
<evidence type="ECO:0000256" key="10">
    <source>
        <dbReference type="ARBA" id="ARBA00022840"/>
    </source>
</evidence>
<dbReference type="FunFam" id="3.40.50.300:FF:000156">
    <property type="entry name" value="ATP-dependent DNA helicase recQ"/>
    <property type="match status" value="1"/>
</dbReference>
<dbReference type="SUPFAM" id="SSF47819">
    <property type="entry name" value="HRDC-like"/>
    <property type="match status" value="1"/>
</dbReference>
<evidence type="ECO:0000259" key="19">
    <source>
        <dbReference type="PROSITE" id="PS51192"/>
    </source>
</evidence>
<dbReference type="InterPro" id="IPR036388">
    <property type="entry name" value="WH-like_DNA-bd_sf"/>
</dbReference>
<comment type="caution">
    <text evidence="21">The sequence shown here is derived from an EMBL/GenBank/DDBJ whole genome shotgun (WGS) entry which is preliminary data.</text>
</comment>
<dbReference type="GO" id="GO:0030894">
    <property type="term" value="C:replisome"/>
    <property type="evidence" value="ECO:0007669"/>
    <property type="project" value="TreeGrafter"/>
</dbReference>
<dbReference type="RefSeq" id="WP_127002925.1">
    <property type="nucleotide sequence ID" value="NZ_JAKOAR010000048.1"/>
</dbReference>
<dbReference type="Gene3D" id="1.10.10.10">
    <property type="entry name" value="Winged helix-like DNA-binding domain superfamily/Winged helix DNA-binding domain"/>
    <property type="match status" value="1"/>
</dbReference>
<dbReference type="Gene3D" id="1.10.150.80">
    <property type="entry name" value="HRDC domain"/>
    <property type="match status" value="1"/>
</dbReference>
<dbReference type="SMART" id="SM00487">
    <property type="entry name" value="DEXDc"/>
    <property type="match status" value="1"/>
</dbReference>
<comment type="cofactor">
    <cofactor evidence="2">
        <name>Zn(2+)</name>
        <dbReference type="ChEBI" id="CHEBI:29105"/>
    </cofactor>
</comment>
<sequence>MDSLFTFSRRASNGSFGDGPEAALDALQSVFGYDSFRGQQAEIIDHVVRGNDALVLMPTGGGKSLCYQIPALVRDGVTVVVSPLIALMRDQVTALKELGVRAAFLNSSLGAAEAREVERDMVQGEIDLVYVAPERLVTPRFLDLLDRTKLALFALDEAHCVSQWGHDFRPEYLQLSILHERHPTVPRVALTATADVQTRNEIKEKLGLTEARVFLSSFDRPNITYRVVPKKSERQQMLAFLNENHPEDAGIVYCMSRAKVEDTAAWLNAQGREALPYHAGLPAAVREANQDRFIKSEGLVMVATVAFGMGIDKPNVRFVCHLDPPKSLEAYYQETGRAGRDGLPANAWMSYGMADVVMLRQMLEQSEAGDSHRRVERGKLDALLGFCETSGCRRQVLLNYFNETLAEPCGNCDTCLDPVEIWDGTVAAQKALSAVYRTGQRYGAGHLIDVLLGNTTEKVAQQAHDTLKTFGVGKDLSKTEWQSVYRQLVANGFLTVDLEYGGFRLTDAGVAVIKGQRTVGLRKDPVLERRRGVRDALRRQSGRGGSASDGVSRGSARGTLSAADDALWHALRDCRTGLAKEQSVPPYVIFHDSTLLEMVNQRPRNREAFAHLPGVGARKLERYADAFLEVIREHG</sequence>
<evidence type="ECO:0000256" key="6">
    <source>
        <dbReference type="ARBA" id="ARBA00022763"/>
    </source>
</evidence>
<evidence type="ECO:0000256" key="2">
    <source>
        <dbReference type="ARBA" id="ARBA00001947"/>
    </source>
</evidence>
<dbReference type="Pfam" id="PF00570">
    <property type="entry name" value="HRDC"/>
    <property type="match status" value="1"/>
</dbReference>
<keyword evidence="6" id="KW-0227">DNA damage</keyword>
<dbReference type="InterPro" id="IPR011545">
    <property type="entry name" value="DEAD/DEAH_box_helicase_dom"/>
</dbReference>
<keyword evidence="22" id="KW-1185">Reference proteome</keyword>
<evidence type="ECO:0000256" key="13">
    <source>
        <dbReference type="ARBA" id="ARBA00023204"/>
    </source>
</evidence>
<dbReference type="PANTHER" id="PTHR13710:SF105">
    <property type="entry name" value="ATP-DEPENDENT DNA HELICASE Q1"/>
    <property type="match status" value="1"/>
</dbReference>
<evidence type="ECO:0000256" key="17">
    <source>
        <dbReference type="SAM" id="MobiDB-lite"/>
    </source>
</evidence>
<dbReference type="SMART" id="SM00490">
    <property type="entry name" value="HELICc"/>
    <property type="match status" value="1"/>
</dbReference>
<dbReference type="InterPro" id="IPR044876">
    <property type="entry name" value="HRDC_dom_sf"/>
</dbReference>
<keyword evidence="5" id="KW-0547">Nucleotide-binding</keyword>
<dbReference type="GO" id="GO:0006281">
    <property type="term" value="P:DNA repair"/>
    <property type="evidence" value="ECO:0007669"/>
    <property type="project" value="UniProtKB-KW"/>
</dbReference>
<keyword evidence="11" id="KW-0238">DNA-binding</keyword>
<evidence type="ECO:0000256" key="9">
    <source>
        <dbReference type="ARBA" id="ARBA00022833"/>
    </source>
</evidence>
<protein>
    <recommendedName>
        <fullName evidence="16">DNA helicase RecQ</fullName>
        <ecNumber evidence="16">5.6.2.4</ecNumber>
    </recommendedName>
</protein>
<keyword evidence="13" id="KW-0234">DNA repair</keyword>
<dbReference type="InterPro" id="IPR001650">
    <property type="entry name" value="Helicase_C-like"/>
</dbReference>
<dbReference type="Proteomes" id="UP000280346">
    <property type="component" value="Unassembled WGS sequence"/>
</dbReference>
<keyword evidence="10" id="KW-0067">ATP-binding</keyword>
<dbReference type="NCBIfam" id="TIGR01389">
    <property type="entry name" value="recQ"/>
    <property type="match status" value="1"/>
</dbReference>
<dbReference type="NCBIfam" id="TIGR00614">
    <property type="entry name" value="recQ_fam"/>
    <property type="match status" value="1"/>
</dbReference>
<dbReference type="InterPro" id="IPR014001">
    <property type="entry name" value="Helicase_ATP-bd"/>
</dbReference>
<dbReference type="Pfam" id="PF00271">
    <property type="entry name" value="Helicase_C"/>
    <property type="match status" value="1"/>
</dbReference>
<evidence type="ECO:0000313" key="21">
    <source>
        <dbReference type="EMBL" id="RUQ65872.1"/>
    </source>
</evidence>
<organism evidence="21 22">
    <name type="scientific">Azospirillum doebereinerae</name>
    <dbReference type="NCBI Taxonomy" id="92933"/>
    <lineage>
        <taxon>Bacteria</taxon>
        <taxon>Pseudomonadati</taxon>
        <taxon>Pseudomonadota</taxon>
        <taxon>Alphaproteobacteria</taxon>
        <taxon>Rhodospirillales</taxon>
        <taxon>Azospirillaceae</taxon>
        <taxon>Azospirillum</taxon>
    </lineage>
</organism>
<dbReference type="InterPro" id="IPR032284">
    <property type="entry name" value="RecQ_Zn-bd"/>
</dbReference>
<evidence type="ECO:0000256" key="3">
    <source>
        <dbReference type="ARBA" id="ARBA00005446"/>
    </source>
</evidence>
<dbReference type="GO" id="GO:0006310">
    <property type="term" value="P:DNA recombination"/>
    <property type="evidence" value="ECO:0007669"/>
    <property type="project" value="UniProtKB-UniRule"/>
</dbReference>
<dbReference type="PROSITE" id="PS51192">
    <property type="entry name" value="HELICASE_ATP_BIND_1"/>
    <property type="match status" value="1"/>
</dbReference>
<dbReference type="InterPro" id="IPR006293">
    <property type="entry name" value="DNA_helicase_ATP-dep_RecQ_bac"/>
</dbReference>
<evidence type="ECO:0000313" key="22">
    <source>
        <dbReference type="Proteomes" id="UP000280346"/>
    </source>
</evidence>
<evidence type="ECO:0000259" key="18">
    <source>
        <dbReference type="PROSITE" id="PS50967"/>
    </source>
</evidence>
<evidence type="ECO:0000256" key="7">
    <source>
        <dbReference type="ARBA" id="ARBA00022801"/>
    </source>
</evidence>
<dbReference type="CDD" id="cd17920">
    <property type="entry name" value="DEXHc_RecQ"/>
    <property type="match status" value="1"/>
</dbReference>
<dbReference type="EC" id="5.6.2.4" evidence="16"/>
<dbReference type="SUPFAM" id="SSF52540">
    <property type="entry name" value="P-loop containing nucleoside triphosphate hydrolases"/>
    <property type="match status" value="2"/>
</dbReference>
<dbReference type="PANTHER" id="PTHR13710">
    <property type="entry name" value="DNA HELICASE RECQ FAMILY MEMBER"/>
    <property type="match status" value="1"/>
</dbReference>